<keyword evidence="4 6" id="KW-1133">Transmembrane helix</keyword>
<keyword evidence="8" id="KW-1185">Reference proteome</keyword>
<evidence type="ECO:0000256" key="4">
    <source>
        <dbReference type="ARBA" id="ARBA00022989"/>
    </source>
</evidence>
<dbReference type="Pfam" id="PF01594">
    <property type="entry name" value="AI-2E_transport"/>
    <property type="match status" value="1"/>
</dbReference>
<organism evidence="7 8">
    <name type="scientific">Pseudomonas alkylphenolica</name>
    <dbReference type="NCBI Taxonomy" id="237609"/>
    <lineage>
        <taxon>Bacteria</taxon>
        <taxon>Pseudomonadati</taxon>
        <taxon>Pseudomonadota</taxon>
        <taxon>Gammaproteobacteria</taxon>
        <taxon>Pseudomonadales</taxon>
        <taxon>Pseudomonadaceae</taxon>
        <taxon>Pseudomonas</taxon>
    </lineage>
</organism>
<evidence type="ECO:0000256" key="5">
    <source>
        <dbReference type="ARBA" id="ARBA00023136"/>
    </source>
</evidence>
<dbReference type="EMBL" id="CP046621">
    <property type="protein sequence ID" value="QGW78340.1"/>
    <property type="molecule type" value="Genomic_DNA"/>
</dbReference>
<dbReference type="PANTHER" id="PTHR21716">
    <property type="entry name" value="TRANSMEMBRANE PROTEIN"/>
    <property type="match status" value="1"/>
</dbReference>
<protein>
    <submittedName>
        <fullName evidence="7">AI-2E family transporter</fullName>
    </submittedName>
</protein>
<feature type="transmembrane region" description="Helical" evidence="6">
    <location>
        <begin position="267"/>
        <end position="290"/>
    </location>
</feature>
<evidence type="ECO:0000313" key="7">
    <source>
        <dbReference type="EMBL" id="QGW78340.1"/>
    </source>
</evidence>
<feature type="transmembrane region" description="Helical" evidence="6">
    <location>
        <begin position="64"/>
        <end position="85"/>
    </location>
</feature>
<feature type="transmembrane region" description="Helical" evidence="6">
    <location>
        <begin position="239"/>
        <end position="260"/>
    </location>
</feature>
<evidence type="ECO:0000256" key="6">
    <source>
        <dbReference type="SAM" id="Phobius"/>
    </source>
</evidence>
<reference evidence="7" key="1">
    <citation type="submission" date="2019-12" db="EMBL/GenBank/DDBJ databases">
        <title>Hybrid Genome Assemblies of two High G+C Isolates from Undergraduate Microbiology Courses.</title>
        <authorList>
            <person name="Ne Ville C.J."/>
            <person name="Enright D."/>
            <person name="Hernandez I."/>
            <person name="Dodsworth J."/>
            <person name="Orwin P.M."/>
        </authorList>
    </citation>
    <scope>NUCLEOTIDE SEQUENCE [LARGE SCALE GENOMIC DNA]</scope>
    <source>
        <strain evidence="7">Neo</strain>
    </source>
</reference>
<feature type="transmembrane region" description="Helical" evidence="6">
    <location>
        <begin position="159"/>
        <end position="176"/>
    </location>
</feature>
<feature type="transmembrane region" description="Helical" evidence="6">
    <location>
        <begin position="310"/>
        <end position="337"/>
    </location>
</feature>
<evidence type="ECO:0000256" key="2">
    <source>
        <dbReference type="ARBA" id="ARBA00009773"/>
    </source>
</evidence>
<sequence>MNETAVQHKALHLLLALVTIAFIWILLPFYGAVFWAVILGIVFAPLQRRLLAYLDWRRNLAAGLTLLICLVIAILPVIIISTLLVQEGAALYKNLESGELDLAGYIERFKDILPAFAQNSLERMGMGDLAGLRDKITKGALQGSQFFATQVFSFGQGTFDFLVSFAVMLYLLFFFLRDGAELARKIRAAVPLAEQQKRRLQLKFNRVVRATVKGNLLVAITQGTLGGIIFWMLDIPSALVWGVLMAFLSLLPAVGAGIVWAPVAVYFVATGAVWQGAVLAAFGVFVIGLVDNVLRPLLVGKDTKMPDYLILISTLGGLAVFGLNGFVIGPLIAALFMSSWAIFVATKPQVQLPS</sequence>
<proteinExistence type="inferred from homology"/>
<evidence type="ECO:0000313" key="8">
    <source>
        <dbReference type="Proteomes" id="UP000426235"/>
    </source>
</evidence>
<dbReference type="AlphaFoldDB" id="A0A6I6GV02"/>
<comment type="subcellular location">
    <subcellularLocation>
        <location evidence="1">Membrane</location>
        <topology evidence="1">Multi-pass membrane protein</topology>
    </subcellularLocation>
</comment>
<dbReference type="RefSeq" id="WP_157193231.1">
    <property type="nucleotide sequence ID" value="NZ_CP046621.1"/>
</dbReference>
<dbReference type="PANTHER" id="PTHR21716:SF4">
    <property type="entry name" value="TRANSMEMBRANE PROTEIN 245"/>
    <property type="match status" value="1"/>
</dbReference>
<feature type="transmembrane region" description="Helical" evidence="6">
    <location>
        <begin position="216"/>
        <end position="233"/>
    </location>
</feature>
<evidence type="ECO:0000256" key="1">
    <source>
        <dbReference type="ARBA" id="ARBA00004141"/>
    </source>
</evidence>
<feature type="transmembrane region" description="Helical" evidence="6">
    <location>
        <begin position="12"/>
        <end position="43"/>
    </location>
</feature>
<evidence type="ECO:0000256" key="3">
    <source>
        <dbReference type="ARBA" id="ARBA00022692"/>
    </source>
</evidence>
<name>A0A6I6GV02_9PSED</name>
<comment type="similarity">
    <text evidence="2">Belongs to the autoinducer-2 exporter (AI-2E) (TC 2.A.86) family.</text>
</comment>
<dbReference type="InterPro" id="IPR002549">
    <property type="entry name" value="AI-2E-like"/>
</dbReference>
<keyword evidence="3 6" id="KW-0812">Transmembrane</keyword>
<dbReference type="Proteomes" id="UP000426235">
    <property type="component" value="Chromosome"/>
</dbReference>
<keyword evidence="5 6" id="KW-0472">Membrane</keyword>
<gene>
    <name evidence="7" type="ORF">GPJ81_17145</name>
</gene>
<dbReference type="GO" id="GO:0016020">
    <property type="term" value="C:membrane"/>
    <property type="evidence" value="ECO:0007669"/>
    <property type="project" value="UniProtKB-SubCell"/>
</dbReference>
<accession>A0A6I6GV02</accession>